<keyword evidence="2" id="KW-1185">Reference proteome</keyword>
<evidence type="ECO:0000313" key="2">
    <source>
        <dbReference type="Proteomes" id="UP001163321"/>
    </source>
</evidence>
<gene>
    <name evidence="1" type="ORF">PsorP6_013968</name>
</gene>
<reference evidence="1 2" key="1">
    <citation type="journal article" date="2022" name="bioRxiv">
        <title>The genome of the oomycete Peronosclerospora sorghi, a cosmopolitan pathogen of maize and sorghum, is inflated with dispersed pseudogenes.</title>
        <authorList>
            <person name="Fletcher K."/>
            <person name="Martin F."/>
            <person name="Isakeit T."/>
            <person name="Cavanaugh K."/>
            <person name="Magill C."/>
            <person name="Michelmore R."/>
        </authorList>
    </citation>
    <scope>NUCLEOTIDE SEQUENCE [LARGE SCALE GENOMIC DNA]</scope>
    <source>
        <strain evidence="1">P6</strain>
    </source>
</reference>
<protein>
    <submittedName>
        <fullName evidence="1">Uncharacterized protein</fullName>
    </submittedName>
</protein>
<sequence length="347" mass="39814">MDNLPAVLLLQVLRFLDHSALHAAEQTSHALLNLTCEHTLWRDLVTECVICSETLVHAREWKKVSCLAQRRPIDDKHMLRGIEGFSSADRPSESPVNTLTPSRCWMEVKELQGAKIIQETDLTTLGERIQHRCGCSSGESCYWSSSASTNQNATEFIDYALNEPCIVNAVQIVPYRVFWHPESPTYAPKKVRFEFFDVQDMTMLQQGVRRWQNQFVEKVAITPFYATHDYEVQNDMTLQQFVLPRKVVASKDTILRIMLIGRHQAQTFELPPDLFDREENQQPKYYCCLSYVNICGVPLNLGESDSSSAVAQSYKIRSNLRMAALTGLVVYMTAYYEGFIGRTRRWV</sequence>
<evidence type="ECO:0000313" key="1">
    <source>
        <dbReference type="EMBL" id="KAI9905891.1"/>
    </source>
</evidence>
<dbReference type="Proteomes" id="UP001163321">
    <property type="component" value="Chromosome 9"/>
</dbReference>
<comment type="caution">
    <text evidence="1">The sequence shown here is derived from an EMBL/GenBank/DDBJ whole genome shotgun (WGS) entry which is preliminary data.</text>
</comment>
<proteinExistence type="predicted"/>
<name>A0ACC0VID3_9STRA</name>
<dbReference type="EMBL" id="CM047588">
    <property type="protein sequence ID" value="KAI9905891.1"/>
    <property type="molecule type" value="Genomic_DNA"/>
</dbReference>
<accession>A0ACC0VID3</accession>
<organism evidence="1 2">
    <name type="scientific">Peronosclerospora sorghi</name>
    <dbReference type="NCBI Taxonomy" id="230839"/>
    <lineage>
        <taxon>Eukaryota</taxon>
        <taxon>Sar</taxon>
        <taxon>Stramenopiles</taxon>
        <taxon>Oomycota</taxon>
        <taxon>Peronosporomycetes</taxon>
        <taxon>Peronosporales</taxon>
        <taxon>Peronosporaceae</taxon>
        <taxon>Peronosclerospora</taxon>
    </lineage>
</organism>